<comment type="caution">
    <text evidence="3">The sequence shown here is derived from an EMBL/GenBank/DDBJ whole genome shotgun (WGS) entry which is preliminary data.</text>
</comment>
<dbReference type="Proteomes" id="UP000316304">
    <property type="component" value="Unassembled WGS sequence"/>
</dbReference>
<evidence type="ECO:0000313" key="4">
    <source>
        <dbReference type="Proteomes" id="UP000316304"/>
    </source>
</evidence>
<protein>
    <recommendedName>
        <fullName evidence="2">DUF6677 domain-containing protein</fullName>
    </recommendedName>
</protein>
<keyword evidence="1" id="KW-1133">Transmembrane helix</keyword>
<feature type="domain" description="DUF6677" evidence="2">
    <location>
        <begin position="23"/>
        <end position="181"/>
    </location>
</feature>
<name>A0A5C6CF80_9BACT</name>
<evidence type="ECO:0000256" key="1">
    <source>
        <dbReference type="SAM" id="Phobius"/>
    </source>
</evidence>
<dbReference type="EMBL" id="SJPT01000005">
    <property type="protein sequence ID" value="TWU22081.1"/>
    <property type="molecule type" value="Genomic_DNA"/>
</dbReference>
<sequence>MPSNEDNVIAVDGKRVDLRNRPLAAFLAWLLPGAGHYYQGRTTKAALFFVCILSTWMLGFALGGGHVVYASWQPGDKRWHYFLQAGVGAAALPALVQGNRMRLNTKDGRTLQSYEPLWSGFMAPPRRPVFESNADDVSAWFARHGAGYEVGTWYTVIAGLLNILVIYDAFGGPLCVPISGRKKDRDDEQTEAEVAPDH</sequence>
<gene>
    <name evidence="3" type="ORF">Pla52o_31290</name>
</gene>
<proteinExistence type="predicted"/>
<dbReference type="RefSeq" id="WP_231612340.1">
    <property type="nucleotide sequence ID" value="NZ_SJPT01000005.1"/>
</dbReference>
<dbReference type="InterPro" id="IPR046499">
    <property type="entry name" value="DUF6677"/>
</dbReference>
<keyword evidence="1" id="KW-0472">Membrane</keyword>
<reference evidence="3 4" key="1">
    <citation type="submission" date="2019-02" db="EMBL/GenBank/DDBJ databases">
        <title>Deep-cultivation of Planctomycetes and their phenomic and genomic characterization uncovers novel biology.</title>
        <authorList>
            <person name="Wiegand S."/>
            <person name="Jogler M."/>
            <person name="Boedeker C."/>
            <person name="Pinto D."/>
            <person name="Vollmers J."/>
            <person name="Rivas-Marin E."/>
            <person name="Kohn T."/>
            <person name="Peeters S.H."/>
            <person name="Heuer A."/>
            <person name="Rast P."/>
            <person name="Oberbeckmann S."/>
            <person name="Bunk B."/>
            <person name="Jeske O."/>
            <person name="Meyerdierks A."/>
            <person name="Storesund J.E."/>
            <person name="Kallscheuer N."/>
            <person name="Luecker S."/>
            <person name="Lage O.M."/>
            <person name="Pohl T."/>
            <person name="Merkel B.J."/>
            <person name="Hornburger P."/>
            <person name="Mueller R.-W."/>
            <person name="Bruemmer F."/>
            <person name="Labrenz M."/>
            <person name="Spormann A.M."/>
            <person name="Op Den Camp H."/>
            <person name="Overmann J."/>
            <person name="Amann R."/>
            <person name="Jetten M.S.M."/>
            <person name="Mascher T."/>
            <person name="Medema M.H."/>
            <person name="Devos D.P."/>
            <person name="Kaster A.-K."/>
            <person name="Ovreas L."/>
            <person name="Rohde M."/>
            <person name="Galperin M.Y."/>
            <person name="Jogler C."/>
        </authorList>
    </citation>
    <scope>NUCLEOTIDE SEQUENCE [LARGE SCALE GENOMIC DNA]</scope>
    <source>
        <strain evidence="3 4">Pla52o</strain>
    </source>
</reference>
<feature type="transmembrane region" description="Helical" evidence="1">
    <location>
        <begin position="45"/>
        <end position="72"/>
    </location>
</feature>
<keyword evidence="1" id="KW-0812">Transmembrane</keyword>
<keyword evidence="4" id="KW-1185">Reference proteome</keyword>
<dbReference type="AlphaFoldDB" id="A0A5C6CF80"/>
<evidence type="ECO:0000313" key="3">
    <source>
        <dbReference type="EMBL" id="TWU22081.1"/>
    </source>
</evidence>
<evidence type="ECO:0000259" key="2">
    <source>
        <dbReference type="Pfam" id="PF20382"/>
    </source>
</evidence>
<organism evidence="3 4">
    <name type="scientific">Novipirellula galeiformis</name>
    <dbReference type="NCBI Taxonomy" id="2528004"/>
    <lineage>
        <taxon>Bacteria</taxon>
        <taxon>Pseudomonadati</taxon>
        <taxon>Planctomycetota</taxon>
        <taxon>Planctomycetia</taxon>
        <taxon>Pirellulales</taxon>
        <taxon>Pirellulaceae</taxon>
        <taxon>Novipirellula</taxon>
    </lineage>
</organism>
<dbReference type="Pfam" id="PF20382">
    <property type="entry name" value="DUF6677"/>
    <property type="match status" value="1"/>
</dbReference>
<feature type="transmembrane region" description="Helical" evidence="1">
    <location>
        <begin position="78"/>
        <end position="96"/>
    </location>
</feature>
<accession>A0A5C6CF80</accession>